<accession>A0A8S2EMP7</accession>
<dbReference type="InterPro" id="IPR023298">
    <property type="entry name" value="ATPase_P-typ_TM_dom_sf"/>
</dbReference>
<evidence type="ECO:0000256" key="1">
    <source>
        <dbReference type="ARBA" id="ARBA00004127"/>
    </source>
</evidence>
<feature type="transmembrane region" description="Helical" evidence="7">
    <location>
        <begin position="225"/>
        <end position="248"/>
    </location>
</feature>
<dbReference type="InterPro" id="IPR036412">
    <property type="entry name" value="HAD-like_sf"/>
</dbReference>
<dbReference type="InterPro" id="IPR006068">
    <property type="entry name" value="ATPase_P-typ_cation-transptr_C"/>
</dbReference>
<evidence type="ECO:0000256" key="7">
    <source>
        <dbReference type="SAM" id="Phobius"/>
    </source>
</evidence>
<dbReference type="Gene3D" id="3.40.50.1000">
    <property type="entry name" value="HAD superfamily/HAD-like"/>
    <property type="match status" value="1"/>
</dbReference>
<dbReference type="AlphaFoldDB" id="A0A8S2EMP7"/>
<dbReference type="GO" id="GO:0005388">
    <property type="term" value="F:P-type calcium transporter activity"/>
    <property type="evidence" value="ECO:0007669"/>
    <property type="project" value="TreeGrafter"/>
</dbReference>
<evidence type="ECO:0000256" key="6">
    <source>
        <dbReference type="ARBA" id="ARBA00023136"/>
    </source>
</evidence>
<dbReference type="EMBL" id="CAJOBA010035175">
    <property type="protein sequence ID" value="CAF3999745.1"/>
    <property type="molecule type" value="Genomic_DNA"/>
</dbReference>
<dbReference type="Pfam" id="PF00689">
    <property type="entry name" value="Cation_ATPase_C"/>
    <property type="match status" value="2"/>
</dbReference>
<proteinExistence type="predicted"/>
<dbReference type="PANTHER" id="PTHR24093">
    <property type="entry name" value="CATION TRANSPORTING ATPASE"/>
    <property type="match status" value="1"/>
</dbReference>
<dbReference type="SUPFAM" id="SSF81665">
    <property type="entry name" value="Calcium ATPase, transmembrane domain M"/>
    <property type="match status" value="1"/>
</dbReference>
<evidence type="ECO:0000313" key="9">
    <source>
        <dbReference type="EMBL" id="CAF1188668.1"/>
    </source>
</evidence>
<protein>
    <recommendedName>
        <fullName evidence="8">Cation-transporting P-type ATPase C-terminal domain-containing protein</fullName>
    </recommendedName>
</protein>
<evidence type="ECO:0000313" key="11">
    <source>
        <dbReference type="Proteomes" id="UP000677228"/>
    </source>
</evidence>
<dbReference type="Proteomes" id="UP000677228">
    <property type="component" value="Unassembled WGS sequence"/>
</dbReference>
<dbReference type="GO" id="GO:0005886">
    <property type="term" value="C:plasma membrane"/>
    <property type="evidence" value="ECO:0007669"/>
    <property type="project" value="TreeGrafter"/>
</dbReference>
<dbReference type="Gene3D" id="1.20.1110.10">
    <property type="entry name" value="Calcium-transporting ATPase, transmembrane domain"/>
    <property type="match status" value="2"/>
</dbReference>
<name>A0A8S2EMP7_9BILA</name>
<reference evidence="9" key="1">
    <citation type="submission" date="2021-02" db="EMBL/GenBank/DDBJ databases">
        <authorList>
            <person name="Nowell W R."/>
        </authorList>
    </citation>
    <scope>NUCLEOTIDE SEQUENCE</scope>
</reference>
<evidence type="ECO:0000256" key="4">
    <source>
        <dbReference type="ARBA" id="ARBA00022842"/>
    </source>
</evidence>
<evidence type="ECO:0000259" key="8">
    <source>
        <dbReference type="Pfam" id="PF00689"/>
    </source>
</evidence>
<evidence type="ECO:0000256" key="3">
    <source>
        <dbReference type="ARBA" id="ARBA00022723"/>
    </source>
</evidence>
<keyword evidence="6 7" id="KW-0472">Membrane</keyword>
<keyword evidence="3" id="KW-0479">Metal-binding</keyword>
<feature type="domain" description="Cation-transporting P-type ATPase C-terminal" evidence="8">
    <location>
        <begin position="186"/>
        <end position="275"/>
    </location>
</feature>
<feature type="transmembrane region" description="Helical" evidence="7">
    <location>
        <begin position="135"/>
        <end position="155"/>
    </location>
</feature>
<dbReference type="GO" id="GO:0012505">
    <property type="term" value="C:endomembrane system"/>
    <property type="evidence" value="ECO:0007669"/>
    <property type="project" value="UniProtKB-SubCell"/>
</dbReference>
<feature type="transmembrane region" description="Helical" evidence="7">
    <location>
        <begin position="254"/>
        <end position="271"/>
    </location>
</feature>
<dbReference type="GO" id="GO:0051480">
    <property type="term" value="P:regulation of cytosolic calcium ion concentration"/>
    <property type="evidence" value="ECO:0007669"/>
    <property type="project" value="TreeGrafter"/>
</dbReference>
<dbReference type="InterPro" id="IPR023214">
    <property type="entry name" value="HAD_sf"/>
</dbReference>
<evidence type="ECO:0000256" key="2">
    <source>
        <dbReference type="ARBA" id="ARBA00022692"/>
    </source>
</evidence>
<keyword evidence="4" id="KW-0460">Magnesium</keyword>
<dbReference type="PANTHER" id="PTHR24093:SF369">
    <property type="entry name" value="CALCIUM-TRANSPORTING ATPASE"/>
    <property type="match status" value="1"/>
</dbReference>
<organism evidence="9 11">
    <name type="scientific">Didymodactylos carnosus</name>
    <dbReference type="NCBI Taxonomy" id="1234261"/>
    <lineage>
        <taxon>Eukaryota</taxon>
        <taxon>Metazoa</taxon>
        <taxon>Spiralia</taxon>
        <taxon>Gnathifera</taxon>
        <taxon>Rotifera</taxon>
        <taxon>Eurotatoria</taxon>
        <taxon>Bdelloidea</taxon>
        <taxon>Philodinida</taxon>
        <taxon>Philodinidae</taxon>
        <taxon>Didymodactylos</taxon>
    </lineage>
</organism>
<feature type="domain" description="Cation-transporting P-type ATPase C-terminal" evidence="8">
    <location>
        <begin position="123"/>
        <end position="160"/>
    </location>
</feature>
<keyword evidence="5 7" id="KW-1133">Transmembrane helix</keyword>
<dbReference type="SUPFAM" id="SSF56784">
    <property type="entry name" value="HAD-like"/>
    <property type="match status" value="1"/>
</dbReference>
<dbReference type="EMBL" id="CAJNOK010013645">
    <property type="protein sequence ID" value="CAF1188668.1"/>
    <property type="molecule type" value="Genomic_DNA"/>
</dbReference>
<dbReference type="GO" id="GO:0046872">
    <property type="term" value="F:metal ion binding"/>
    <property type="evidence" value="ECO:0007669"/>
    <property type="project" value="UniProtKB-KW"/>
</dbReference>
<keyword evidence="2 7" id="KW-0812">Transmembrane</keyword>
<dbReference type="Proteomes" id="UP000682733">
    <property type="component" value="Unassembled WGS sequence"/>
</dbReference>
<comment type="subcellular location">
    <subcellularLocation>
        <location evidence="1">Endomembrane system</location>
        <topology evidence="1">Multi-pass membrane protein</topology>
    </subcellularLocation>
</comment>
<comment type="caution">
    <text evidence="9">The sequence shown here is derived from an EMBL/GenBank/DDBJ whole genome shotgun (WGS) entry which is preliminary data.</text>
</comment>
<feature type="transmembrane region" description="Helical" evidence="7">
    <location>
        <begin position="188"/>
        <end position="205"/>
    </location>
</feature>
<feature type="transmembrane region" description="Helical" evidence="7">
    <location>
        <begin position="107"/>
        <end position="128"/>
    </location>
</feature>
<sequence>MRGGVPLKALVFLKIIFKISQEKLDEIWPDLRVLARSSPEDKYTLVNGIVKSEASDYREVVAVTGDGTNDGPALKRADVGFAMAMMWGRNVYDCIAKFLQFQLTANLSASVICVVSAAVIGTVPLRAIQMLWVKLIMVALASLALATESPTMALLDRKPYGDIFLCRGPSTVSLIDNDPKLGKEPSEQFTIVFNAFVLMTFFNEINCRKLHGERNVFEGIFRNPFFYVIWITCFGAQIIIVTFGDVLFSCIRLWIQQWGWCMLFGIGSLIWQQVLNTIPISILERIFSSIDRTVCFYGKVAFRRFNFRQ</sequence>
<gene>
    <name evidence="9" type="ORF">OVA965_LOCUS23427</name>
    <name evidence="10" type="ORF">TMI583_LOCUS24146</name>
</gene>
<evidence type="ECO:0000256" key="5">
    <source>
        <dbReference type="ARBA" id="ARBA00022989"/>
    </source>
</evidence>
<evidence type="ECO:0000313" key="10">
    <source>
        <dbReference type="EMBL" id="CAF3999745.1"/>
    </source>
</evidence>